<name>A0ABV6Y5R3_9HYPH</name>
<keyword evidence="2" id="KW-1185">Reference proteome</keyword>
<evidence type="ECO:0000313" key="2">
    <source>
        <dbReference type="Proteomes" id="UP001593940"/>
    </source>
</evidence>
<sequence>MANEIDWVYMSSSVKIPFKSGSKFQIEAIMNNTLKPRPKLPRADLVPTV</sequence>
<protein>
    <submittedName>
        <fullName evidence="1">Uncharacterized protein</fullName>
    </submittedName>
</protein>
<dbReference type="Proteomes" id="UP001593940">
    <property type="component" value="Unassembled WGS sequence"/>
</dbReference>
<comment type="caution">
    <text evidence="1">The sequence shown here is derived from an EMBL/GenBank/DDBJ whole genome shotgun (WGS) entry which is preliminary data.</text>
</comment>
<reference evidence="1 2" key="1">
    <citation type="submission" date="2024-09" db="EMBL/GenBank/DDBJ databases">
        <title>Nodulacao em especies de Leguminosae Basais da Amazonia e Caracterizacao dos Rizobios e Bacterias Associadas aos Nodulos.</title>
        <authorList>
            <person name="Jambeiro I.C.A."/>
            <person name="Lopes I.S."/>
            <person name="Aguiar E.R.G.R."/>
            <person name="Santos A.F.J."/>
            <person name="Dos Santos J.M.F."/>
            <person name="Gross E."/>
        </authorList>
    </citation>
    <scope>NUCLEOTIDE SEQUENCE [LARGE SCALE GENOMIC DNA]</scope>
    <source>
        <strain evidence="1 2">BRUESC1165</strain>
    </source>
</reference>
<dbReference type="RefSeq" id="WP_203275792.1">
    <property type="nucleotide sequence ID" value="NZ_JAFBID010000158.1"/>
</dbReference>
<accession>A0ABV6Y5R3</accession>
<proteinExistence type="predicted"/>
<gene>
    <name evidence="1" type="ORF">ACETIH_07705</name>
</gene>
<organism evidence="1 2">
    <name type="scientific">Microvirga arabica</name>
    <dbReference type="NCBI Taxonomy" id="1128671"/>
    <lineage>
        <taxon>Bacteria</taxon>
        <taxon>Pseudomonadati</taxon>
        <taxon>Pseudomonadota</taxon>
        <taxon>Alphaproteobacteria</taxon>
        <taxon>Hyphomicrobiales</taxon>
        <taxon>Methylobacteriaceae</taxon>
        <taxon>Microvirga</taxon>
    </lineage>
</organism>
<evidence type="ECO:0000313" key="1">
    <source>
        <dbReference type="EMBL" id="MFC1456599.1"/>
    </source>
</evidence>
<dbReference type="EMBL" id="JBHOMY010000019">
    <property type="protein sequence ID" value="MFC1456599.1"/>
    <property type="molecule type" value="Genomic_DNA"/>
</dbReference>